<keyword evidence="1" id="KW-0812">Transmembrane</keyword>
<dbReference type="InterPro" id="IPR012910">
    <property type="entry name" value="Plug_dom"/>
</dbReference>
<dbReference type="InterPro" id="IPR023996">
    <property type="entry name" value="TonB-dep_OMP_SusC/RagA"/>
</dbReference>
<evidence type="ECO:0000256" key="1">
    <source>
        <dbReference type="PROSITE-ProRule" id="PRU01360"/>
    </source>
</evidence>
<keyword evidence="2" id="KW-0798">TonB box</keyword>
<keyword evidence="1" id="KW-1134">Transmembrane beta strand</keyword>
<dbReference type="Gene3D" id="2.170.130.10">
    <property type="entry name" value="TonB-dependent receptor, plug domain"/>
    <property type="match status" value="1"/>
</dbReference>
<comment type="similarity">
    <text evidence="1 2">Belongs to the TonB-dependent receptor family.</text>
</comment>
<dbReference type="InterPro" id="IPR000531">
    <property type="entry name" value="Beta-barrel_TonB"/>
</dbReference>
<keyword evidence="5" id="KW-0675">Receptor</keyword>
<comment type="caution">
    <text evidence="5">The sequence shown here is derived from an EMBL/GenBank/DDBJ whole genome shotgun (WGS) entry which is preliminary data.</text>
</comment>
<evidence type="ECO:0000259" key="3">
    <source>
        <dbReference type="Pfam" id="PF00593"/>
    </source>
</evidence>
<dbReference type="Pfam" id="PF00593">
    <property type="entry name" value="TonB_dep_Rec_b-barrel"/>
    <property type="match status" value="1"/>
</dbReference>
<dbReference type="SUPFAM" id="SSF49464">
    <property type="entry name" value="Carboxypeptidase regulatory domain-like"/>
    <property type="match status" value="1"/>
</dbReference>
<proteinExistence type="inferred from homology"/>
<sequence length="1116" mass="125571">MLQKNTLWRQQYYRNTVLPAVLFFASCSAHGKLPYRIINYGQEYEYCLVSQTVFLEENQKILLPSVASFGDLNEVTGVVFDRKGKPVSGAKISVKGKNIETTTDAKGSFRIKADVLDVLLIEAPGYTPKELVVDANTTMFQIELHVNGSKNDLAKAIDEVVVVGFGKQKKENITGAVSTITEKAIEGRPINNAIQALQGTVAGLNFSLGTGGGQLDNALSFTIRGTGTVGNTSSAPLILIDGVEGDLKSLNPRDIASISVLKDAASASIYGSRAPFGVVLVTTKTGRSGKPVVSYDLMTRFSNPLLQPSILDSESFAYYFNEAAKNAGQNQVFSAETIQKIKDYKEGRIKDGTEWNAQGQYWRTYNEGFANVNWFKEFYRKWVPSTENNLSIRGGAEKINYYFSANWLGTDGLMRHNPDKLNRYSLNGKITTQFLPFLQLNYSNRFTRTDYGSSGFMGALFYHNIARRWPTNAIRDTFGNYMSGNEIQELENSNRRNQEDILTQQVALVFTPIKNWETRAEFNYITTNTFVSSSFLPIYKYDGNGTPIPVGYDISGLRQPGTSLVEEFASKRNFFNTNIYTTYEKQLDHHHFKIMMGMQSELNKSQSLRASRDMLYSTDVIAIDATYGKTTGVGGSRGHWATFGVFGRLNYNYKQRYLVEVSTRYDGTSRFLRDQRWNVYPAVSVGWNMSKEEFWKSLGSFARAINDFKLRFSYGSLGNQNTDKIGWYPFFQSMPLYADNGSWLINGQRTNTAYAPGMVSRSLTWERVTTWNYGIDFAAFQNKLTMKFDYFRRKTFDMVSPAPGLPATFGTAVPDTNNADMESKGFELEVGWRGKIGQDFSYNINGVLSDNRQKVTRYNNETGNLDYYYAGRYLGEIWGYKTKGIAKTDEEMNEWLKKNNQDRLGGNWAAGDIMYEDLNGDGKVDDGNNTLSNPGDRRIIGNSTPRYNFGLNISMEYKGFDCSFLFQGVGKRDVNLGTEPYFVGANVNLWKAAAFQQHLNYFRPANTDSPFGPNVDSYYPRPIFDSGTKNFAAQTRWIQNGAYIRLKNIQFGYSLPKDMLRSLGISNLRVYLSAENVFTITSLSKIFDPETINGAWGSGKVYPLSKVISTGLSLTF</sequence>
<dbReference type="Proteomes" id="UP000236594">
    <property type="component" value="Unassembled WGS sequence"/>
</dbReference>
<feature type="domain" description="TonB-dependent receptor-like beta-barrel" evidence="3">
    <location>
        <begin position="465"/>
        <end position="1071"/>
    </location>
</feature>
<dbReference type="PROSITE" id="PS52016">
    <property type="entry name" value="TONB_DEPENDENT_REC_3"/>
    <property type="match status" value="1"/>
</dbReference>
<dbReference type="Pfam" id="PF13715">
    <property type="entry name" value="CarbopepD_reg_2"/>
    <property type="match status" value="1"/>
</dbReference>
<evidence type="ECO:0000259" key="4">
    <source>
        <dbReference type="Pfam" id="PF07715"/>
    </source>
</evidence>
<dbReference type="NCBIfam" id="TIGR04057">
    <property type="entry name" value="SusC_RagA_signa"/>
    <property type="match status" value="1"/>
</dbReference>
<dbReference type="InterPro" id="IPR037066">
    <property type="entry name" value="Plug_dom_sf"/>
</dbReference>
<name>A0A316X828_9FLAO</name>
<accession>A0A316X828</accession>
<keyword evidence="1 2" id="KW-0472">Membrane</keyword>
<dbReference type="OrthoDB" id="9768177at2"/>
<keyword evidence="1" id="KW-0998">Cell outer membrane</keyword>
<dbReference type="Pfam" id="PF07715">
    <property type="entry name" value="Plug"/>
    <property type="match status" value="1"/>
</dbReference>
<reference evidence="5 6" key="1">
    <citation type="submission" date="2018-04" db="EMBL/GenBank/DDBJ databases">
        <title>Draft Genome Sequence of Phosphate-Solubilizing Chryseobacterium sp. ISE14 that is a Biocontrol and Plant Growth-Promoting Rhizobacterium Isolated from Cucumber.</title>
        <authorList>
            <person name="Jeong J.-J."/>
            <person name="Sang M.K."/>
            <person name="Choi I.-G."/>
            <person name="Kim K.D."/>
        </authorList>
    </citation>
    <scope>NUCLEOTIDE SEQUENCE [LARGE SCALE GENOMIC DNA]</scope>
    <source>
        <strain evidence="5 6">ISE14</strain>
    </source>
</reference>
<evidence type="ECO:0000256" key="2">
    <source>
        <dbReference type="RuleBase" id="RU003357"/>
    </source>
</evidence>
<protein>
    <submittedName>
        <fullName evidence="5">TonB-dependent receptor</fullName>
    </submittedName>
</protein>
<comment type="subcellular location">
    <subcellularLocation>
        <location evidence="1">Cell outer membrane</location>
        <topology evidence="1">Multi-pass membrane protein</topology>
    </subcellularLocation>
</comment>
<dbReference type="NCBIfam" id="TIGR04056">
    <property type="entry name" value="OMP_RagA_SusC"/>
    <property type="match status" value="1"/>
</dbReference>
<dbReference type="GO" id="GO:0009279">
    <property type="term" value="C:cell outer membrane"/>
    <property type="evidence" value="ECO:0007669"/>
    <property type="project" value="UniProtKB-SubCell"/>
</dbReference>
<keyword evidence="6" id="KW-1185">Reference proteome</keyword>
<dbReference type="EMBL" id="PPED02000002">
    <property type="protein sequence ID" value="PWN69932.1"/>
    <property type="molecule type" value="Genomic_DNA"/>
</dbReference>
<keyword evidence="1" id="KW-0813">Transport</keyword>
<evidence type="ECO:0000313" key="5">
    <source>
        <dbReference type="EMBL" id="PWN69932.1"/>
    </source>
</evidence>
<dbReference type="AlphaFoldDB" id="A0A316X828"/>
<dbReference type="Gene3D" id="2.60.40.1120">
    <property type="entry name" value="Carboxypeptidase-like, regulatory domain"/>
    <property type="match status" value="1"/>
</dbReference>
<organism evidence="5 6">
    <name type="scientific">Chryseobacterium phosphatilyticum</name>
    <dbReference type="NCBI Taxonomy" id="475075"/>
    <lineage>
        <taxon>Bacteria</taxon>
        <taxon>Pseudomonadati</taxon>
        <taxon>Bacteroidota</taxon>
        <taxon>Flavobacteriia</taxon>
        <taxon>Flavobacteriales</taxon>
        <taxon>Weeksellaceae</taxon>
        <taxon>Chryseobacterium group</taxon>
        <taxon>Chryseobacterium</taxon>
    </lineage>
</organism>
<dbReference type="SUPFAM" id="SSF56935">
    <property type="entry name" value="Porins"/>
    <property type="match status" value="1"/>
</dbReference>
<gene>
    <name evidence="5" type="ORF">C1631_007925</name>
</gene>
<dbReference type="InterPro" id="IPR023997">
    <property type="entry name" value="TonB-dep_OMP_SusC/RagA_CS"/>
</dbReference>
<evidence type="ECO:0000313" key="6">
    <source>
        <dbReference type="Proteomes" id="UP000236594"/>
    </source>
</evidence>
<dbReference type="InterPro" id="IPR008969">
    <property type="entry name" value="CarboxyPept-like_regulatory"/>
</dbReference>
<dbReference type="InterPro" id="IPR039426">
    <property type="entry name" value="TonB-dep_rcpt-like"/>
</dbReference>
<dbReference type="PROSITE" id="PS51257">
    <property type="entry name" value="PROKAR_LIPOPROTEIN"/>
    <property type="match status" value="1"/>
</dbReference>
<feature type="domain" description="TonB-dependent receptor plug" evidence="4">
    <location>
        <begin position="170"/>
        <end position="278"/>
    </location>
</feature>
<dbReference type="RefSeq" id="WP_103247544.1">
    <property type="nucleotide sequence ID" value="NZ_PPED02000002.1"/>
</dbReference>